<dbReference type="InterPro" id="IPR009057">
    <property type="entry name" value="Homeodomain-like_sf"/>
</dbReference>
<organism evidence="6 7">
    <name type="scientific">Streptomyces capillispiralis</name>
    <dbReference type="NCBI Taxonomy" id="68182"/>
    <lineage>
        <taxon>Bacteria</taxon>
        <taxon>Bacillati</taxon>
        <taxon>Actinomycetota</taxon>
        <taxon>Actinomycetes</taxon>
        <taxon>Kitasatosporales</taxon>
        <taxon>Streptomycetaceae</taxon>
        <taxon>Streptomyces</taxon>
    </lineage>
</organism>
<keyword evidence="2 4" id="KW-0238">DNA-binding</keyword>
<dbReference type="SUPFAM" id="SSF46689">
    <property type="entry name" value="Homeodomain-like"/>
    <property type="match status" value="1"/>
</dbReference>
<dbReference type="SUPFAM" id="SSF48498">
    <property type="entry name" value="Tetracyclin repressor-like, C-terminal domain"/>
    <property type="match status" value="1"/>
</dbReference>
<keyword evidence="3" id="KW-0804">Transcription</keyword>
<dbReference type="InterPro" id="IPR036271">
    <property type="entry name" value="Tet_transcr_reg_TetR-rel_C_sf"/>
</dbReference>
<protein>
    <submittedName>
        <fullName evidence="6">TetR family transcriptional regulator</fullName>
    </submittedName>
</protein>
<gene>
    <name evidence="6" type="ORF">FHX78_11225</name>
</gene>
<evidence type="ECO:0000256" key="3">
    <source>
        <dbReference type="ARBA" id="ARBA00023163"/>
    </source>
</evidence>
<accession>A0A561T867</accession>
<dbReference type="Pfam" id="PF21993">
    <property type="entry name" value="TetR_C_13_2"/>
    <property type="match status" value="1"/>
</dbReference>
<feature type="domain" description="HTH tetR-type" evidence="5">
    <location>
        <begin position="32"/>
        <end position="92"/>
    </location>
</feature>
<dbReference type="InterPro" id="IPR054156">
    <property type="entry name" value="YxaF_TetR_C"/>
</dbReference>
<dbReference type="AlphaFoldDB" id="A0A561T867"/>
<evidence type="ECO:0000256" key="1">
    <source>
        <dbReference type="ARBA" id="ARBA00023015"/>
    </source>
</evidence>
<evidence type="ECO:0000259" key="5">
    <source>
        <dbReference type="PROSITE" id="PS50977"/>
    </source>
</evidence>
<feature type="DNA-binding region" description="H-T-H motif" evidence="4">
    <location>
        <begin position="55"/>
        <end position="74"/>
    </location>
</feature>
<dbReference type="EMBL" id="VIWV01000001">
    <property type="protein sequence ID" value="TWF83300.1"/>
    <property type="molecule type" value="Genomic_DNA"/>
</dbReference>
<evidence type="ECO:0000256" key="4">
    <source>
        <dbReference type="PROSITE-ProRule" id="PRU00335"/>
    </source>
</evidence>
<dbReference type="PANTHER" id="PTHR47506">
    <property type="entry name" value="TRANSCRIPTIONAL REGULATORY PROTEIN"/>
    <property type="match status" value="1"/>
</dbReference>
<keyword evidence="1" id="KW-0805">Transcription regulation</keyword>
<evidence type="ECO:0000313" key="6">
    <source>
        <dbReference type="EMBL" id="TWF83300.1"/>
    </source>
</evidence>
<dbReference type="PROSITE" id="PS50977">
    <property type="entry name" value="HTH_TETR_2"/>
    <property type="match status" value="1"/>
</dbReference>
<reference evidence="6 7" key="1">
    <citation type="submission" date="2019-06" db="EMBL/GenBank/DDBJ databases">
        <title>Sequencing the genomes of 1000 actinobacteria strains.</title>
        <authorList>
            <person name="Klenk H.-P."/>
        </authorList>
    </citation>
    <scope>NUCLEOTIDE SEQUENCE [LARGE SCALE GENOMIC DNA]</scope>
    <source>
        <strain evidence="6 7">DSM 41695</strain>
    </source>
</reference>
<dbReference type="PANTHER" id="PTHR47506:SF3">
    <property type="entry name" value="HTH-TYPE TRANSCRIPTIONAL REGULATOR LMRA"/>
    <property type="match status" value="1"/>
</dbReference>
<dbReference type="Proteomes" id="UP000316603">
    <property type="component" value="Unassembled WGS sequence"/>
</dbReference>
<comment type="caution">
    <text evidence="6">The sequence shown here is derived from an EMBL/GenBank/DDBJ whole genome shotgun (WGS) entry which is preliminary data.</text>
</comment>
<evidence type="ECO:0000256" key="2">
    <source>
        <dbReference type="ARBA" id="ARBA00023125"/>
    </source>
</evidence>
<sequence length="231" mass="24033">MTVVIVAAVMTAVIGWRENARKGRPAMAVSGRGPRERMVFSAAQLIRRDGVAATGMREVAAHAGAPRGSLQHYFPGGKEQLVNEAVGWAGRYAGDRVARFLAALPEPTPGGLFAEMVRQWTDEYETAGFGGGCPVAAATVDRAGSTESTREAATAAFARWTGAVARALSDMGVPAERAGPLATLMISSLEGAILLARAERDVRALTTVARELGPLLDAAVTSTDSGHCAEG</sequence>
<keyword evidence="7" id="KW-1185">Reference proteome</keyword>
<name>A0A561T867_9ACTN</name>
<evidence type="ECO:0000313" key="7">
    <source>
        <dbReference type="Proteomes" id="UP000316603"/>
    </source>
</evidence>
<dbReference type="Pfam" id="PF00440">
    <property type="entry name" value="TetR_N"/>
    <property type="match status" value="1"/>
</dbReference>
<dbReference type="Gene3D" id="1.10.357.10">
    <property type="entry name" value="Tetracycline Repressor, domain 2"/>
    <property type="match status" value="1"/>
</dbReference>
<dbReference type="GO" id="GO:0003677">
    <property type="term" value="F:DNA binding"/>
    <property type="evidence" value="ECO:0007669"/>
    <property type="project" value="UniProtKB-UniRule"/>
</dbReference>
<dbReference type="InterPro" id="IPR001647">
    <property type="entry name" value="HTH_TetR"/>
</dbReference>
<proteinExistence type="predicted"/>